<evidence type="ECO:0000256" key="1">
    <source>
        <dbReference type="ARBA" id="ARBA00007074"/>
    </source>
</evidence>
<keyword evidence="7" id="KW-1185">Reference proteome</keyword>
<dbReference type="InterPro" id="IPR051202">
    <property type="entry name" value="Peptidase_C40"/>
</dbReference>
<organism evidence="6 7">
    <name type="scientific">Prochlorococcus marinus (strain SARG / CCMP1375 / SS120)</name>
    <dbReference type="NCBI Taxonomy" id="167539"/>
    <lineage>
        <taxon>Bacteria</taxon>
        <taxon>Bacillati</taxon>
        <taxon>Cyanobacteriota</taxon>
        <taxon>Cyanophyceae</taxon>
        <taxon>Synechococcales</taxon>
        <taxon>Prochlorococcaceae</taxon>
        <taxon>Prochlorococcus</taxon>
    </lineage>
</organism>
<dbReference type="OrthoDB" id="9808890at2"/>
<dbReference type="GO" id="GO:0006508">
    <property type="term" value="P:proteolysis"/>
    <property type="evidence" value="ECO:0007669"/>
    <property type="project" value="UniProtKB-KW"/>
</dbReference>
<keyword evidence="2" id="KW-0645">Protease</keyword>
<evidence type="ECO:0000256" key="2">
    <source>
        <dbReference type="ARBA" id="ARBA00022670"/>
    </source>
</evidence>
<reference evidence="6 7" key="1">
    <citation type="journal article" date="2003" name="Proc. Natl. Acad. Sci. U.S.A.">
        <title>Genome sequence of the cyanobacterium Prochlorococcus marinus SS120, a nearly minimal oxyphototrophic genome.</title>
        <authorList>
            <person name="Dufresne A."/>
            <person name="Salanoubat M."/>
            <person name="Partensky F."/>
            <person name="Artiguenave F."/>
            <person name="Axmann I.M."/>
            <person name="Barbe V."/>
            <person name="Duprat S."/>
            <person name="Galperin M.Y."/>
            <person name="Koonin E.V."/>
            <person name="Le Gall F."/>
            <person name="Makarova K.S."/>
            <person name="Ostrowski M."/>
            <person name="Oztas S."/>
            <person name="Robert C."/>
            <person name="Rogozin I.B."/>
            <person name="Scanlan D.J."/>
            <person name="Tandeau de Marsac N."/>
            <person name="Weissenbach J."/>
            <person name="Wincker P."/>
            <person name="Wolf Y.I."/>
            <person name="Hess W.R."/>
        </authorList>
    </citation>
    <scope>NUCLEOTIDE SEQUENCE [LARGE SCALE GENOMIC DNA]</scope>
    <source>
        <strain evidence="7">SARG / CCMP1375 / SS120</strain>
    </source>
</reference>
<feature type="domain" description="NlpC/P60" evidence="5">
    <location>
        <begin position="104"/>
        <end position="241"/>
    </location>
</feature>
<sequence length="250" mass="28099">MAVLKIACQKETLIPGSLWLLNNNINGYKNIASNELATEVIAGRKFEIIYDTQSTSPPSEKERVKVRLLEDGYICWLEIRDIFDQIETTAPWEPILLEKHEIANRLPKILIWIEKTSKSPNQYLWGGTAGPNFDCSGLVQTAFSSEDIWLPRDAYQQEKFCKPVDFNKNTLKEIIPGDLLFFGDSKKCTHVAIYKGKGNYWHSSGTKNGRNGIGIDTLNPIHKNSISSYYSSILRGAGRVESCHDGSSIA</sequence>
<dbReference type="Gene3D" id="3.90.1720.10">
    <property type="entry name" value="endopeptidase domain like (from Nostoc punctiforme)"/>
    <property type="match status" value="1"/>
</dbReference>
<evidence type="ECO:0000313" key="7">
    <source>
        <dbReference type="Proteomes" id="UP000001420"/>
    </source>
</evidence>
<dbReference type="SUPFAM" id="SSF54001">
    <property type="entry name" value="Cysteine proteinases"/>
    <property type="match status" value="1"/>
</dbReference>
<dbReference type="Pfam" id="PF18348">
    <property type="entry name" value="SH3_16"/>
    <property type="match status" value="1"/>
</dbReference>
<gene>
    <name evidence="6" type="primary">spr</name>
    <name evidence="6" type="ordered locus">Pro_1675</name>
</gene>
<dbReference type="PATRIC" id="fig|167539.5.peg.1769"/>
<dbReference type="HOGENOM" id="CLU_092338_0_0_3"/>
<accession>Q7V9Z6</accession>
<dbReference type="InterPro" id="IPR041382">
    <property type="entry name" value="SH3_16"/>
</dbReference>
<dbReference type="EMBL" id="AE017126">
    <property type="protein sequence ID" value="AAQ00719.1"/>
    <property type="molecule type" value="Genomic_DNA"/>
</dbReference>
<dbReference type="MEROPS" id="C40.009"/>
<dbReference type="EnsemblBacteria" id="AAQ00719">
    <property type="protein sequence ID" value="AAQ00719"/>
    <property type="gene ID" value="Pro_1675"/>
</dbReference>
<protein>
    <submittedName>
        <fullName evidence="6">Cell wall-associated hydrolase</fullName>
    </submittedName>
</protein>
<dbReference type="PANTHER" id="PTHR47053:SF1">
    <property type="entry name" value="MUREIN DD-ENDOPEPTIDASE MEPH-RELATED"/>
    <property type="match status" value="1"/>
</dbReference>
<proteinExistence type="inferred from homology"/>
<name>Q7V9Z6_PROMA</name>
<keyword evidence="3 6" id="KW-0378">Hydrolase</keyword>
<dbReference type="eggNOG" id="COG0791">
    <property type="taxonomic scope" value="Bacteria"/>
</dbReference>
<dbReference type="PANTHER" id="PTHR47053">
    <property type="entry name" value="MUREIN DD-ENDOPEPTIDASE MEPH-RELATED"/>
    <property type="match status" value="1"/>
</dbReference>
<evidence type="ECO:0000256" key="4">
    <source>
        <dbReference type="ARBA" id="ARBA00022807"/>
    </source>
</evidence>
<keyword evidence="4" id="KW-0788">Thiol protease</keyword>
<dbReference type="Pfam" id="PF00877">
    <property type="entry name" value="NLPC_P60"/>
    <property type="match status" value="1"/>
</dbReference>
<dbReference type="InterPro" id="IPR038765">
    <property type="entry name" value="Papain-like_cys_pep_sf"/>
</dbReference>
<comment type="similarity">
    <text evidence="1">Belongs to the peptidase C40 family.</text>
</comment>
<dbReference type="AlphaFoldDB" id="Q7V9Z6"/>
<dbReference type="Proteomes" id="UP000001420">
    <property type="component" value="Chromosome"/>
</dbReference>
<dbReference type="InterPro" id="IPR000064">
    <property type="entry name" value="NLP_P60_dom"/>
</dbReference>
<dbReference type="STRING" id="167539.Pro_1675"/>
<dbReference type="KEGG" id="pma:Pro_1675"/>
<evidence type="ECO:0000259" key="5">
    <source>
        <dbReference type="PROSITE" id="PS51935"/>
    </source>
</evidence>
<evidence type="ECO:0000256" key="3">
    <source>
        <dbReference type="ARBA" id="ARBA00022801"/>
    </source>
</evidence>
<dbReference type="PROSITE" id="PS51935">
    <property type="entry name" value="NLPC_P60"/>
    <property type="match status" value="1"/>
</dbReference>
<dbReference type="Gene3D" id="2.30.30.40">
    <property type="entry name" value="SH3 Domains"/>
    <property type="match status" value="1"/>
</dbReference>
<evidence type="ECO:0000313" key="6">
    <source>
        <dbReference type="EMBL" id="AAQ00719.1"/>
    </source>
</evidence>
<dbReference type="GO" id="GO:0008234">
    <property type="term" value="F:cysteine-type peptidase activity"/>
    <property type="evidence" value="ECO:0007669"/>
    <property type="project" value="UniProtKB-KW"/>
</dbReference>
<dbReference type="RefSeq" id="WP_011125824.1">
    <property type="nucleotide sequence ID" value="NC_005042.1"/>
</dbReference>
<dbReference type="SUPFAM" id="SSF82057">
    <property type="entry name" value="Prokaryotic SH3-related domain"/>
    <property type="match status" value="1"/>
</dbReference>